<comment type="caution">
    <text evidence="4">The sequence shown here is derived from an EMBL/GenBank/DDBJ whole genome shotgun (WGS) entry which is preliminary data.</text>
</comment>
<feature type="chain" id="PRO_5024393375" evidence="2">
    <location>
        <begin position="25"/>
        <end position="607"/>
    </location>
</feature>
<dbReference type="RefSeq" id="WP_150403490.1">
    <property type="nucleotide sequence ID" value="NZ_VXLC01000008.1"/>
</dbReference>
<dbReference type="EMBL" id="VXLC01000008">
    <property type="protein sequence ID" value="KAA8887159.1"/>
    <property type="molecule type" value="Genomic_DNA"/>
</dbReference>
<sequence>MLRGARNSAIVLAMLAAVAVPASAAPEHAAWSPRPATYGIVVEKDAEVRMSDGVVLRADIRRPAENGQAAPGRFPVIVTQTPYQKNLPPLAFAFDYLVERGYVQVVADIRGTGSSDGEWGLNSARDQLDGKELVDWAAAPERAWSDGRIGLTGASYGGLAALTTAAQQPAALRAIVPAVAMVDAYRDLFMNGGANSTVMESGLIGIITGGGSLPPVSPSALGDPVGKALDRMRNNIGFQVLPGQQGDGEFAFDGPWYRERSASDVADRITVPTLMTTSHYDLFQRGGPLLYQRLSANRVPVKMIIGDWLHGAAATAATGVKSPLHPEPLSGPNQPELALRWLDHYVRDVPDPALDDDVAPVTYIELGSGEYRTTAQWPPADVGYRKFSLASNAQVGSPGILTAEDGDGGPDSVPAQPLAGFCSASTAQATSGMSQMVGAECSRDQQVNDLSGLTYDLPAAQTPIHLAGAINAHLVIAAQAPDGIVAVRVEDVAPDGKVTQLSSGLQRLSLRELDQARSMVQDGMIVQPWHPFTRESQRPMPIDQPVEADVEVFPTGAVIEPGHRLRVAVQTADFPHVFGNPQPAALRIHHDPQHPSWIAVPIRAAGA</sequence>
<dbReference type="InterPro" id="IPR029058">
    <property type="entry name" value="AB_hydrolase_fold"/>
</dbReference>
<dbReference type="SMART" id="SM00939">
    <property type="entry name" value="PepX_C"/>
    <property type="match status" value="1"/>
</dbReference>
<dbReference type="InterPro" id="IPR000383">
    <property type="entry name" value="Xaa-Pro-like_dom"/>
</dbReference>
<dbReference type="Proteomes" id="UP000323876">
    <property type="component" value="Unassembled WGS sequence"/>
</dbReference>
<organism evidence="4 5">
    <name type="scientific">Nocardia colli</name>
    <dbReference type="NCBI Taxonomy" id="2545717"/>
    <lineage>
        <taxon>Bacteria</taxon>
        <taxon>Bacillati</taxon>
        <taxon>Actinomycetota</taxon>
        <taxon>Actinomycetes</taxon>
        <taxon>Mycobacteriales</taxon>
        <taxon>Nocardiaceae</taxon>
        <taxon>Nocardia</taxon>
    </lineage>
</organism>
<keyword evidence="2" id="KW-0732">Signal</keyword>
<dbReference type="SUPFAM" id="SSF53474">
    <property type="entry name" value="alpha/beta-Hydrolases"/>
    <property type="match status" value="1"/>
</dbReference>
<evidence type="ECO:0000259" key="3">
    <source>
        <dbReference type="SMART" id="SM00939"/>
    </source>
</evidence>
<dbReference type="SUPFAM" id="SSF49785">
    <property type="entry name" value="Galactose-binding domain-like"/>
    <property type="match status" value="1"/>
</dbReference>
<dbReference type="Gene3D" id="2.60.120.260">
    <property type="entry name" value="Galactose-binding domain-like"/>
    <property type="match status" value="1"/>
</dbReference>
<feature type="domain" description="Xaa-Pro dipeptidyl-peptidase C-terminal" evidence="3">
    <location>
        <begin position="339"/>
        <end position="599"/>
    </location>
</feature>
<reference evidence="4 5" key="1">
    <citation type="submission" date="2019-09" db="EMBL/GenBank/DDBJ databases">
        <authorList>
            <person name="Wang X."/>
        </authorList>
    </citation>
    <scope>NUCLEOTIDE SEQUENCE [LARGE SCALE GENOMIC DNA]</scope>
    <source>
        <strain evidence="4 5">CICC 11023</strain>
    </source>
</reference>
<proteinExistence type="predicted"/>
<accession>A0A5N0EF41</accession>
<gene>
    <name evidence="4" type="ORF">F3087_19845</name>
</gene>
<keyword evidence="5" id="KW-1185">Reference proteome</keyword>
<dbReference type="InterPro" id="IPR013736">
    <property type="entry name" value="Xaa-Pro_dipept_C"/>
</dbReference>
<evidence type="ECO:0000256" key="1">
    <source>
        <dbReference type="ARBA" id="ARBA00022801"/>
    </source>
</evidence>
<keyword evidence="1 4" id="KW-0378">Hydrolase</keyword>
<dbReference type="Gene3D" id="3.40.50.1820">
    <property type="entry name" value="alpha/beta hydrolase"/>
    <property type="match status" value="2"/>
</dbReference>
<dbReference type="AlphaFoldDB" id="A0A5N0EF41"/>
<dbReference type="NCBIfam" id="TIGR00976">
    <property type="entry name" value="CocE_NonD"/>
    <property type="match status" value="2"/>
</dbReference>
<protein>
    <submittedName>
        <fullName evidence="4">CocE/NonD family hydrolase</fullName>
    </submittedName>
</protein>
<feature type="signal peptide" evidence="2">
    <location>
        <begin position="1"/>
        <end position="24"/>
    </location>
</feature>
<evidence type="ECO:0000313" key="4">
    <source>
        <dbReference type="EMBL" id="KAA8887159.1"/>
    </source>
</evidence>
<dbReference type="InterPro" id="IPR005674">
    <property type="entry name" value="CocE/Ser_esterase"/>
</dbReference>
<dbReference type="PANTHER" id="PTHR43056">
    <property type="entry name" value="PEPTIDASE S9 PROLYL OLIGOPEPTIDASE"/>
    <property type="match status" value="1"/>
</dbReference>
<dbReference type="OrthoDB" id="5240615at2"/>
<name>A0A5N0EF41_9NOCA</name>
<dbReference type="PANTHER" id="PTHR43056:SF10">
    <property type="entry name" value="COCE_NOND FAMILY, PUTATIVE (AFU_ORTHOLOGUE AFUA_7G00600)-RELATED"/>
    <property type="match status" value="1"/>
</dbReference>
<dbReference type="GO" id="GO:0008239">
    <property type="term" value="F:dipeptidyl-peptidase activity"/>
    <property type="evidence" value="ECO:0007669"/>
    <property type="project" value="InterPro"/>
</dbReference>
<dbReference type="InterPro" id="IPR050585">
    <property type="entry name" value="Xaa-Pro_dipeptidyl-ppase/CocE"/>
</dbReference>
<evidence type="ECO:0000256" key="2">
    <source>
        <dbReference type="SAM" id="SignalP"/>
    </source>
</evidence>
<dbReference type="InterPro" id="IPR008979">
    <property type="entry name" value="Galactose-bd-like_sf"/>
</dbReference>
<dbReference type="Pfam" id="PF02129">
    <property type="entry name" value="Peptidase_S15"/>
    <property type="match status" value="1"/>
</dbReference>
<dbReference type="Pfam" id="PF08530">
    <property type="entry name" value="PepX_C"/>
    <property type="match status" value="1"/>
</dbReference>
<evidence type="ECO:0000313" key="5">
    <source>
        <dbReference type="Proteomes" id="UP000323876"/>
    </source>
</evidence>